<evidence type="ECO:0000256" key="2">
    <source>
        <dbReference type="ARBA" id="ARBA00005712"/>
    </source>
</evidence>
<dbReference type="SUPFAM" id="SSF46604">
    <property type="entry name" value="Epsilon subunit of F1F0-ATP synthase C-terminal domain"/>
    <property type="match status" value="1"/>
</dbReference>
<evidence type="ECO:0000256" key="11">
    <source>
        <dbReference type="SAM" id="Coils"/>
    </source>
</evidence>
<comment type="caution">
    <text evidence="14">The sequence shown here is derived from an EMBL/GenBank/DDBJ whole genome shotgun (WGS) entry which is preliminary data.</text>
</comment>
<dbReference type="Gene3D" id="2.60.15.10">
    <property type="entry name" value="F0F1 ATP synthase delta/epsilon subunit, N-terminal"/>
    <property type="match status" value="1"/>
</dbReference>
<dbReference type="PANTHER" id="PTHR13822:SF10">
    <property type="entry name" value="ATP SYNTHASE EPSILON CHAIN, CHLOROPLASTIC"/>
    <property type="match status" value="1"/>
</dbReference>
<dbReference type="PANTHER" id="PTHR13822">
    <property type="entry name" value="ATP SYNTHASE DELTA/EPSILON CHAIN"/>
    <property type="match status" value="1"/>
</dbReference>
<sequence>MAKFNVKIVTPEKSFFEGDVDSILLDTTTGRVEILANHIPYAAGIVPTVLKIKKDDEVKYAALSGGLLEFKDNRAIVLSNSAEWPEEIDVERAKKAKERAEERLKSGDKRVNKERAKLALRRAEARLKAVERAK</sequence>
<protein>
    <recommendedName>
        <fullName evidence="9">ATP synthase epsilon chain</fullName>
    </recommendedName>
    <alternativeName>
        <fullName evidence="9">ATP synthase F1 sector epsilon subunit</fullName>
    </alternativeName>
    <alternativeName>
        <fullName evidence="9">F-ATPase epsilon subunit</fullName>
    </alternativeName>
</protein>
<dbReference type="InterPro" id="IPR020546">
    <property type="entry name" value="ATP_synth_F1_dsu/esu_N"/>
</dbReference>
<dbReference type="RefSeq" id="WP_133627394.1">
    <property type="nucleotide sequence ID" value="NZ_SOAZ01000004.1"/>
</dbReference>
<organism evidence="14 15">
    <name type="scientific">Fonticella tunisiensis</name>
    <dbReference type="NCBI Taxonomy" id="1096341"/>
    <lineage>
        <taxon>Bacteria</taxon>
        <taxon>Bacillati</taxon>
        <taxon>Bacillota</taxon>
        <taxon>Clostridia</taxon>
        <taxon>Eubacteriales</taxon>
        <taxon>Clostridiaceae</taxon>
        <taxon>Fonticella</taxon>
    </lineage>
</organism>
<dbReference type="InterPro" id="IPR036771">
    <property type="entry name" value="ATPsynth_dsu/esu_N"/>
</dbReference>
<evidence type="ECO:0000259" key="13">
    <source>
        <dbReference type="Pfam" id="PF02823"/>
    </source>
</evidence>
<dbReference type="NCBIfam" id="TIGR01216">
    <property type="entry name" value="ATP_synt_epsi"/>
    <property type="match status" value="1"/>
</dbReference>
<keyword evidence="4 9" id="KW-1003">Cell membrane</keyword>
<dbReference type="Pfam" id="PF02823">
    <property type="entry name" value="ATP-synt_DE_N"/>
    <property type="match status" value="1"/>
</dbReference>
<keyword evidence="8 9" id="KW-0066">ATP synthesis</keyword>
<evidence type="ECO:0000256" key="7">
    <source>
        <dbReference type="ARBA" id="ARBA00023196"/>
    </source>
</evidence>
<evidence type="ECO:0000256" key="1">
    <source>
        <dbReference type="ARBA" id="ARBA00004202"/>
    </source>
</evidence>
<evidence type="ECO:0000256" key="6">
    <source>
        <dbReference type="ARBA" id="ARBA00023136"/>
    </source>
</evidence>
<dbReference type="GO" id="GO:0005524">
    <property type="term" value="F:ATP binding"/>
    <property type="evidence" value="ECO:0007669"/>
    <property type="project" value="UniProtKB-UniRule"/>
</dbReference>
<evidence type="ECO:0000313" key="15">
    <source>
        <dbReference type="Proteomes" id="UP000295325"/>
    </source>
</evidence>
<proteinExistence type="inferred from homology"/>
<comment type="similarity">
    <text evidence="2 9 10">Belongs to the ATPase epsilon chain family.</text>
</comment>
<dbReference type="Proteomes" id="UP000295325">
    <property type="component" value="Unassembled WGS sequence"/>
</dbReference>
<accession>A0A4R7KS14</accession>
<evidence type="ECO:0000256" key="8">
    <source>
        <dbReference type="ARBA" id="ARBA00023310"/>
    </source>
</evidence>
<dbReference type="InterPro" id="IPR020547">
    <property type="entry name" value="ATP_synth_F1_esu_C"/>
</dbReference>
<keyword evidence="15" id="KW-1185">Reference proteome</keyword>
<dbReference type="AlphaFoldDB" id="A0A4R7KS14"/>
<comment type="subunit">
    <text evidence="9 10">F-type ATPases have 2 components, CF(1) - the catalytic core - and CF(0) - the membrane proton channel. CF(1) has five subunits: alpha(3), beta(3), gamma(1), delta(1), epsilon(1). CF(0) has three main subunits: a, b and c.</text>
</comment>
<feature type="domain" description="ATP synthase epsilon subunit C-terminal" evidence="12">
    <location>
        <begin position="86"/>
        <end position="131"/>
    </location>
</feature>
<reference evidence="14 15" key="1">
    <citation type="submission" date="2019-03" db="EMBL/GenBank/DDBJ databases">
        <title>Genomic Encyclopedia of Type Strains, Phase IV (KMG-IV): sequencing the most valuable type-strain genomes for metagenomic binning, comparative biology and taxonomic classification.</title>
        <authorList>
            <person name="Goeker M."/>
        </authorList>
    </citation>
    <scope>NUCLEOTIDE SEQUENCE [LARGE SCALE GENOMIC DNA]</scope>
    <source>
        <strain evidence="14 15">DSM 24455</strain>
    </source>
</reference>
<dbReference type="SUPFAM" id="SSF51344">
    <property type="entry name" value="Epsilon subunit of F1F0-ATP synthase N-terminal domain"/>
    <property type="match status" value="1"/>
</dbReference>
<keyword evidence="7 9" id="KW-0139">CF(1)</keyword>
<dbReference type="Pfam" id="PF00401">
    <property type="entry name" value="ATP-synt_DE"/>
    <property type="match status" value="1"/>
</dbReference>
<dbReference type="GO" id="GO:0005886">
    <property type="term" value="C:plasma membrane"/>
    <property type="evidence" value="ECO:0007669"/>
    <property type="project" value="UniProtKB-SubCell"/>
</dbReference>
<comment type="function">
    <text evidence="9">Produces ATP from ADP in the presence of a proton gradient across the membrane.</text>
</comment>
<keyword evidence="3 9" id="KW-0813">Transport</keyword>
<dbReference type="GO" id="GO:0045259">
    <property type="term" value="C:proton-transporting ATP synthase complex"/>
    <property type="evidence" value="ECO:0007669"/>
    <property type="project" value="UniProtKB-KW"/>
</dbReference>
<comment type="subcellular location">
    <subcellularLocation>
        <location evidence="1 9">Cell membrane</location>
        <topology evidence="1 9">Peripheral membrane protein</topology>
    </subcellularLocation>
</comment>
<keyword evidence="11" id="KW-0175">Coiled coil</keyword>
<name>A0A4R7KS14_9CLOT</name>
<dbReference type="GO" id="GO:0046933">
    <property type="term" value="F:proton-transporting ATP synthase activity, rotational mechanism"/>
    <property type="evidence" value="ECO:0007669"/>
    <property type="project" value="UniProtKB-UniRule"/>
</dbReference>
<dbReference type="Gene3D" id="1.20.5.440">
    <property type="entry name" value="ATP synthase delta/epsilon subunit, C-terminal domain"/>
    <property type="match status" value="1"/>
</dbReference>
<evidence type="ECO:0000259" key="12">
    <source>
        <dbReference type="Pfam" id="PF00401"/>
    </source>
</evidence>
<dbReference type="InterPro" id="IPR001469">
    <property type="entry name" value="ATP_synth_F1_dsu/esu"/>
</dbReference>
<dbReference type="InterPro" id="IPR036794">
    <property type="entry name" value="ATP_F1_dsu/esu_C_sf"/>
</dbReference>
<keyword evidence="6 9" id="KW-0472">Membrane</keyword>
<evidence type="ECO:0000256" key="5">
    <source>
        <dbReference type="ARBA" id="ARBA00023065"/>
    </source>
</evidence>
<gene>
    <name evidence="9" type="primary">atpC</name>
    <name evidence="14" type="ORF">EDD71_104120</name>
</gene>
<evidence type="ECO:0000256" key="4">
    <source>
        <dbReference type="ARBA" id="ARBA00022475"/>
    </source>
</evidence>
<dbReference type="EMBL" id="SOAZ01000004">
    <property type="protein sequence ID" value="TDT62395.1"/>
    <property type="molecule type" value="Genomic_DNA"/>
</dbReference>
<evidence type="ECO:0000256" key="9">
    <source>
        <dbReference type="HAMAP-Rule" id="MF_00530"/>
    </source>
</evidence>
<evidence type="ECO:0000256" key="10">
    <source>
        <dbReference type="RuleBase" id="RU003656"/>
    </source>
</evidence>
<evidence type="ECO:0000256" key="3">
    <source>
        <dbReference type="ARBA" id="ARBA00022448"/>
    </source>
</evidence>
<feature type="coiled-coil region" evidence="11">
    <location>
        <begin position="90"/>
        <end position="133"/>
    </location>
</feature>
<dbReference type="CDD" id="cd12152">
    <property type="entry name" value="F1-ATPase_delta"/>
    <property type="match status" value="1"/>
</dbReference>
<dbReference type="OrthoDB" id="9804110at2"/>
<keyword evidence="5 9" id="KW-0406">Ion transport</keyword>
<evidence type="ECO:0000313" key="14">
    <source>
        <dbReference type="EMBL" id="TDT62395.1"/>
    </source>
</evidence>
<feature type="domain" description="ATP synthase F1 complex delta/epsilon subunit N-terminal" evidence="13">
    <location>
        <begin position="4"/>
        <end position="82"/>
    </location>
</feature>
<keyword evidence="9" id="KW-0375">Hydrogen ion transport</keyword>
<dbReference type="HAMAP" id="MF_00530">
    <property type="entry name" value="ATP_synth_epsil_bac"/>
    <property type="match status" value="1"/>
</dbReference>